<organism evidence="3">
    <name type="scientific">marine metagenome</name>
    <dbReference type="NCBI Taxonomy" id="408172"/>
    <lineage>
        <taxon>unclassified sequences</taxon>
        <taxon>metagenomes</taxon>
        <taxon>ecological metagenomes</taxon>
    </lineage>
</organism>
<reference evidence="3" key="1">
    <citation type="submission" date="2018-05" db="EMBL/GenBank/DDBJ databases">
        <authorList>
            <person name="Lanie J.A."/>
            <person name="Ng W.-L."/>
            <person name="Kazmierczak K.M."/>
            <person name="Andrzejewski T.M."/>
            <person name="Davidsen T.M."/>
            <person name="Wayne K.J."/>
            <person name="Tettelin H."/>
            <person name="Glass J.I."/>
            <person name="Rusch D."/>
            <person name="Podicherti R."/>
            <person name="Tsui H.-C.T."/>
            <person name="Winkler M.E."/>
        </authorList>
    </citation>
    <scope>NUCLEOTIDE SEQUENCE</scope>
</reference>
<comment type="subcellular location">
    <subcellularLocation>
        <location evidence="1">Bacterial microcompartment</location>
    </subcellularLocation>
</comment>
<keyword evidence="2" id="KW-1283">Bacterial microcompartment</keyword>
<dbReference type="AlphaFoldDB" id="A0A382I869"/>
<dbReference type="InterPro" id="IPR036677">
    <property type="entry name" value="EutN_CcmL_sf"/>
</dbReference>
<dbReference type="EMBL" id="UINC01065801">
    <property type="protein sequence ID" value="SVB95840.1"/>
    <property type="molecule type" value="Genomic_DNA"/>
</dbReference>
<dbReference type="Pfam" id="PF03319">
    <property type="entry name" value="EutN_CcmL"/>
    <property type="match status" value="1"/>
</dbReference>
<dbReference type="PANTHER" id="PTHR36539">
    <property type="entry name" value="ETHANOLAMINE UTILIZATION PROTEIN EUTN"/>
    <property type="match status" value="1"/>
</dbReference>
<dbReference type="PANTHER" id="PTHR36539:SF1">
    <property type="entry name" value="BACTERIAL MICROCOMPARTMENT SHELL VERTEX PROTEIN EUTN"/>
    <property type="match status" value="1"/>
</dbReference>
<feature type="non-terminal residue" evidence="3">
    <location>
        <position position="1"/>
    </location>
</feature>
<evidence type="ECO:0000256" key="2">
    <source>
        <dbReference type="ARBA" id="ARBA00024446"/>
    </source>
</evidence>
<dbReference type="Gene3D" id="2.40.50.220">
    <property type="entry name" value="EutN/Ccml"/>
    <property type="match status" value="1"/>
</dbReference>
<proteinExistence type="predicted"/>
<evidence type="ECO:0000256" key="1">
    <source>
        <dbReference type="ARBA" id="ARBA00024322"/>
    </source>
</evidence>
<dbReference type="SUPFAM" id="SSF159133">
    <property type="entry name" value="EutN/CcmL-like"/>
    <property type="match status" value="1"/>
</dbReference>
<name>A0A382I869_9ZZZZ</name>
<protein>
    <recommendedName>
        <fullName evidence="4">Ethanolamine utilization protein EutN</fullName>
    </recommendedName>
</protein>
<dbReference type="PROSITE" id="PS51932">
    <property type="entry name" value="BMV"/>
    <property type="match status" value="1"/>
</dbReference>
<dbReference type="InterPro" id="IPR004992">
    <property type="entry name" value="EutN_CcmL"/>
</dbReference>
<dbReference type="GO" id="GO:0031469">
    <property type="term" value="C:bacterial microcompartment"/>
    <property type="evidence" value="ECO:0007669"/>
    <property type="project" value="UniProtKB-SubCell"/>
</dbReference>
<sequence length="91" mass="8876">VRVCTVVGTVVSTEHHPALGGKKILVVDDGDGGASGVQLAVDAVGAGSGCRVLVSDSGAAGSDVTGLQYPPLRSVVVGIIDESTADESTAT</sequence>
<evidence type="ECO:0008006" key="4">
    <source>
        <dbReference type="Google" id="ProtNLM"/>
    </source>
</evidence>
<evidence type="ECO:0000313" key="3">
    <source>
        <dbReference type="EMBL" id="SVB95840.1"/>
    </source>
</evidence>
<accession>A0A382I869</accession>
<gene>
    <name evidence="3" type="ORF">METZ01_LOCUS248694</name>
</gene>